<evidence type="ECO:0000256" key="2">
    <source>
        <dbReference type="ARBA" id="ARBA00010488"/>
    </source>
</evidence>
<dbReference type="EMBL" id="JACHLZ010000001">
    <property type="protein sequence ID" value="MBB5830256.1"/>
    <property type="molecule type" value="Genomic_DNA"/>
</dbReference>
<evidence type="ECO:0000259" key="7">
    <source>
        <dbReference type="Pfam" id="PF00535"/>
    </source>
</evidence>
<dbReference type="SUPFAM" id="SSF53756">
    <property type="entry name" value="UDP-Glycosyltransferase/glycogen phosphorylase"/>
    <property type="match status" value="1"/>
</dbReference>
<comment type="similarity">
    <text evidence="2">Belongs to the CDP-glycerol glycerophosphotransferase family.</text>
</comment>
<evidence type="ECO:0000256" key="6">
    <source>
        <dbReference type="ARBA" id="ARBA00023136"/>
    </source>
</evidence>
<gene>
    <name evidence="8" type="ORF">HNR70_000069</name>
</gene>
<dbReference type="InterPro" id="IPR043149">
    <property type="entry name" value="TagF_N"/>
</dbReference>
<keyword evidence="5" id="KW-0777">Teichoic acid biosynthesis</keyword>
<proteinExistence type="inferred from homology"/>
<dbReference type="InterPro" id="IPR007554">
    <property type="entry name" value="Glycerophosphate_synth"/>
</dbReference>
<dbReference type="GO" id="GO:0019350">
    <property type="term" value="P:teichoic acid biosynthetic process"/>
    <property type="evidence" value="ECO:0007669"/>
    <property type="project" value="UniProtKB-KW"/>
</dbReference>
<keyword evidence="9" id="KW-1185">Reference proteome</keyword>
<evidence type="ECO:0000313" key="9">
    <source>
        <dbReference type="Proteomes" id="UP000588158"/>
    </source>
</evidence>
<name>A0A841A5Y3_9MICO</name>
<dbReference type="GO" id="GO:0005886">
    <property type="term" value="C:plasma membrane"/>
    <property type="evidence" value="ECO:0007669"/>
    <property type="project" value="UniProtKB-SubCell"/>
</dbReference>
<evidence type="ECO:0000313" key="8">
    <source>
        <dbReference type="EMBL" id="MBB5830256.1"/>
    </source>
</evidence>
<dbReference type="Proteomes" id="UP000588158">
    <property type="component" value="Unassembled WGS sequence"/>
</dbReference>
<protein>
    <submittedName>
        <fullName evidence="8">CDP-glycerol glycerophosphotransferase (TagB/SpsB family)</fullName>
    </submittedName>
</protein>
<sequence length="1126" mass="125110">MIPCKDAEPYLEAAIRSALNQSVRDIEVIVVDDGSTDGSRDVASGLAARDRRVVVLDGEQRGPGSARNRGVERARGTFLAFVDADDVMLPGALESMLAAARRSGSDVVKGSYRRHSAMGSHRPKLTARVHAEERLGTTPEEFPDLLDEPVLWNGLYRTTFWKSRVHPIPEDVNYEDQEPSLAAALQARSVDVLPTDVYSWRLPEERATRSQSKSSLEDLADRRTVLHRMRVMLDEHGASHAVRQHLLAVWLGRDLLMYAEKVPGAVPTFREELRLIGAELTALVDVGTWNTLGFWERMTAWALSHPDPEVLDDVLATRWEETSALPLFLDQDTGELRAAHPLLERWPEVPQHVRALSPLDIRLVCTARKMRFADAHHVEMKAEVHLAGLDPRRSPLDVEIAAVSVDGTAEVHGTVERVKAPWADLVANDPWRSYTSAGIRARVPLADAEAQQFWVRTTVGGRALEAVVPLPVTSLSYRLGPVEGSRQSALMAADDGAALVTAINVSPFVIQRVRTGPEHVELHVLCTDLPVLDGEVRAVARRQGTEIEGRISRDWTQLEIRFDLPGMKEGPTYRGERGFEVQILVGGRSFPVSWDRKVKAARARAVRAIPDRAGDLQIEQRFARVTIDGVNVEGPVARLSGRVDPPGLVPQIWLVSSRARARLEPVQRRKGRWSADVDLSDPSLASDGYFVRWSLTPEEQPEGWARAGRDLRKGEHYVEGTCRSVRLSPKQGGPLGITLGPPLSRTERTRAGRTRLIAMDFGPLTPGIFFESFNGKSSGGNPRALFDALLQETEGPLWWSVADGTVPVPPGATPVVAGSEPWFRALRTARVLVTNNNFPHWFTKVPGQMIVQTWHGTPIKKLIHDAPSNFTPLVYRRLIERQAAQWDLLLAQDEEAERRLRSALRYDGPVRLGDQPQNVRLEQGAKGRERVRDELGIPTGARAVLYAPTWREKMRRASGEDSLKALMDPAGLAAETGAWVLVRSHHMNGLRAEGARVIDVGSYPHVEDLMLASDVLVSDYSSIFYDYRLTGQPMIVHAPDLEWYRDVERGFYGRWPVDLSLPMSRTQEELTVLVNGALTVAHHRPDPVSTARENISWLRGEVLKAIHGTDGSHHPAQQDDNCPLNP</sequence>
<feature type="domain" description="Glycosyltransferase 2-like" evidence="7">
    <location>
        <begin position="2"/>
        <end position="131"/>
    </location>
</feature>
<reference evidence="8 9" key="1">
    <citation type="submission" date="2020-08" db="EMBL/GenBank/DDBJ databases">
        <title>Sequencing the genomes of 1000 actinobacteria strains.</title>
        <authorList>
            <person name="Klenk H.-P."/>
        </authorList>
    </citation>
    <scope>NUCLEOTIDE SEQUENCE [LARGE SCALE GENOMIC DNA]</scope>
    <source>
        <strain evidence="8 9">DSM 28796</strain>
    </source>
</reference>
<dbReference type="PANTHER" id="PTHR37316">
    <property type="entry name" value="TEICHOIC ACID GLYCEROL-PHOSPHATE PRIMASE"/>
    <property type="match status" value="1"/>
</dbReference>
<evidence type="ECO:0000256" key="4">
    <source>
        <dbReference type="ARBA" id="ARBA00022679"/>
    </source>
</evidence>
<keyword evidence="3" id="KW-1003">Cell membrane</keyword>
<dbReference type="GO" id="GO:0047355">
    <property type="term" value="F:CDP-glycerol glycerophosphotransferase activity"/>
    <property type="evidence" value="ECO:0007669"/>
    <property type="project" value="InterPro"/>
</dbReference>
<keyword evidence="4 8" id="KW-0808">Transferase</keyword>
<organism evidence="8 9">
    <name type="scientific">Brachybacterium aquaticum</name>
    <dbReference type="NCBI Taxonomy" id="1432564"/>
    <lineage>
        <taxon>Bacteria</taxon>
        <taxon>Bacillati</taxon>
        <taxon>Actinomycetota</taxon>
        <taxon>Actinomycetes</taxon>
        <taxon>Micrococcales</taxon>
        <taxon>Dermabacteraceae</taxon>
        <taxon>Brachybacterium</taxon>
    </lineage>
</organism>
<keyword evidence="6" id="KW-0472">Membrane</keyword>
<accession>A0A841A5Y3</accession>
<comment type="subcellular location">
    <subcellularLocation>
        <location evidence="1">Cell membrane</location>
        <topology evidence="1">Peripheral membrane protein</topology>
    </subcellularLocation>
</comment>
<evidence type="ECO:0000256" key="1">
    <source>
        <dbReference type="ARBA" id="ARBA00004202"/>
    </source>
</evidence>
<dbReference type="Gene3D" id="3.40.50.11820">
    <property type="match status" value="1"/>
</dbReference>
<dbReference type="Gene3D" id="3.40.50.12580">
    <property type="match status" value="1"/>
</dbReference>
<dbReference type="Pfam" id="PF04464">
    <property type="entry name" value="Glyphos_transf"/>
    <property type="match status" value="1"/>
</dbReference>
<evidence type="ECO:0000256" key="5">
    <source>
        <dbReference type="ARBA" id="ARBA00022944"/>
    </source>
</evidence>
<dbReference type="InterPro" id="IPR051612">
    <property type="entry name" value="Teichoic_Acid_Biosynth"/>
</dbReference>
<dbReference type="Pfam" id="PF00535">
    <property type="entry name" value="Glycos_transf_2"/>
    <property type="match status" value="1"/>
</dbReference>
<dbReference type="PANTHER" id="PTHR37316:SF3">
    <property type="entry name" value="TEICHOIC ACID GLYCEROL-PHOSPHATE TRANSFERASE"/>
    <property type="match status" value="1"/>
</dbReference>
<dbReference type="CDD" id="cd00761">
    <property type="entry name" value="Glyco_tranf_GTA_type"/>
    <property type="match status" value="1"/>
</dbReference>
<dbReference type="Gene3D" id="3.90.550.10">
    <property type="entry name" value="Spore Coat Polysaccharide Biosynthesis Protein SpsA, Chain A"/>
    <property type="match status" value="1"/>
</dbReference>
<dbReference type="SUPFAM" id="SSF53448">
    <property type="entry name" value="Nucleotide-diphospho-sugar transferases"/>
    <property type="match status" value="1"/>
</dbReference>
<dbReference type="InterPro" id="IPR043148">
    <property type="entry name" value="TagF_C"/>
</dbReference>
<evidence type="ECO:0000256" key="3">
    <source>
        <dbReference type="ARBA" id="ARBA00022475"/>
    </source>
</evidence>
<comment type="caution">
    <text evidence="8">The sequence shown here is derived from an EMBL/GenBank/DDBJ whole genome shotgun (WGS) entry which is preliminary data.</text>
</comment>
<dbReference type="AlphaFoldDB" id="A0A841A5Y3"/>
<dbReference type="InterPro" id="IPR001173">
    <property type="entry name" value="Glyco_trans_2-like"/>
</dbReference>
<dbReference type="InterPro" id="IPR029044">
    <property type="entry name" value="Nucleotide-diphossugar_trans"/>
</dbReference>